<dbReference type="SUPFAM" id="SSF53850">
    <property type="entry name" value="Periplasmic binding protein-like II"/>
    <property type="match status" value="1"/>
</dbReference>
<sequence length="433" mass="48150">MSTMDRRTFLKTTGAGALGATALLSACGSDDGSAPGGPTSVRYAWWGNNIRQQNYTTALELFQEEHPDITIETEFAEYTAFQERMTTQMAARDVPDIFWIASAQVMTYEKNGLYRSLEGLDALDLSDFSDQDIEFFKLNGELNTMPHGSFVPVVRYNQTYLEEDGYELPGDADWTWENLADFLIDYNDNNPNGRRGLPYDADHDISFEAWLRQHGQQLWTEDGEMGFDAEALAGWFEWWERLRTAGAALSISEQDGIGPDWAEVGERVLVKFGSSNHIIDEAQVFPDSTFKLRPAPAIPDAAAGHKFIYYPRLAVYQGIDDAQAQAAASVVSFNINSVDFLKTVGLTMGAPPNPRLLQEAYEFASDDEQEMLAVVESETDAERSPRYEAPAGTSTWRTVMSRAAEEIALERSGIAEASEAMIAEIQAGIDQEK</sequence>
<dbReference type="InterPro" id="IPR006059">
    <property type="entry name" value="SBP"/>
</dbReference>
<dbReference type="RefSeq" id="WP_163734711.1">
    <property type="nucleotide sequence ID" value="NZ_JAAGOA010000004.1"/>
</dbReference>
<proteinExistence type="predicted"/>
<dbReference type="Proteomes" id="UP000475214">
    <property type="component" value="Unassembled WGS sequence"/>
</dbReference>
<protein>
    <submittedName>
        <fullName evidence="1">Carbohydrate ABC transporter substrate-binding protein</fullName>
    </submittedName>
</protein>
<accession>A0A6L9S7E7</accession>
<dbReference type="PROSITE" id="PS51257">
    <property type="entry name" value="PROKAR_LIPOPROTEIN"/>
    <property type="match status" value="1"/>
</dbReference>
<dbReference type="Pfam" id="PF13416">
    <property type="entry name" value="SBP_bac_8"/>
    <property type="match status" value="1"/>
</dbReference>
<gene>
    <name evidence="1" type="ORF">G1H10_06980</name>
</gene>
<evidence type="ECO:0000313" key="2">
    <source>
        <dbReference type="Proteomes" id="UP000475214"/>
    </source>
</evidence>
<dbReference type="PANTHER" id="PTHR43649">
    <property type="entry name" value="ARABINOSE-BINDING PROTEIN-RELATED"/>
    <property type="match status" value="1"/>
</dbReference>
<organism evidence="1 2">
    <name type="scientific">Phytoactinopolyspora halotolerans</name>
    <dbReference type="NCBI Taxonomy" id="1981512"/>
    <lineage>
        <taxon>Bacteria</taxon>
        <taxon>Bacillati</taxon>
        <taxon>Actinomycetota</taxon>
        <taxon>Actinomycetes</taxon>
        <taxon>Jiangellales</taxon>
        <taxon>Jiangellaceae</taxon>
        <taxon>Phytoactinopolyspora</taxon>
    </lineage>
</organism>
<dbReference type="EMBL" id="JAAGOA010000004">
    <property type="protein sequence ID" value="NED99909.1"/>
    <property type="molecule type" value="Genomic_DNA"/>
</dbReference>
<dbReference type="PANTHER" id="PTHR43649:SF12">
    <property type="entry name" value="DIACETYLCHITOBIOSE BINDING PROTEIN DASA"/>
    <property type="match status" value="1"/>
</dbReference>
<reference evidence="1 2" key="1">
    <citation type="submission" date="2020-02" db="EMBL/GenBank/DDBJ databases">
        <authorList>
            <person name="Li X.-J."/>
            <person name="Han X.-M."/>
        </authorList>
    </citation>
    <scope>NUCLEOTIDE SEQUENCE [LARGE SCALE GENOMIC DNA]</scope>
    <source>
        <strain evidence="1 2">CCTCC AB 2017055</strain>
    </source>
</reference>
<name>A0A6L9S7E7_9ACTN</name>
<comment type="caution">
    <text evidence="1">The sequence shown here is derived from an EMBL/GenBank/DDBJ whole genome shotgun (WGS) entry which is preliminary data.</text>
</comment>
<dbReference type="InterPro" id="IPR050490">
    <property type="entry name" value="Bact_solute-bd_prot1"/>
</dbReference>
<dbReference type="PROSITE" id="PS51318">
    <property type="entry name" value="TAT"/>
    <property type="match status" value="1"/>
</dbReference>
<dbReference type="Gene3D" id="3.40.190.10">
    <property type="entry name" value="Periplasmic binding protein-like II"/>
    <property type="match status" value="2"/>
</dbReference>
<dbReference type="AlphaFoldDB" id="A0A6L9S7E7"/>
<keyword evidence="2" id="KW-1185">Reference proteome</keyword>
<dbReference type="InterPro" id="IPR006311">
    <property type="entry name" value="TAT_signal"/>
</dbReference>
<evidence type="ECO:0000313" key="1">
    <source>
        <dbReference type="EMBL" id="NED99909.1"/>
    </source>
</evidence>